<dbReference type="Proteomes" id="UP000242219">
    <property type="component" value="Unassembled WGS sequence"/>
</dbReference>
<sequence length="194" mass="21798">MTDSKDFSQLIPPHGGYRNLKSYQTAEIVYDGTVVFCGRFIDIKSRTHDQMVQAARSGVQNVAEGSMASATSKKMELKLTGVARASLEELLLDYQAFLRQKGLRLWAKDSPEALAVRKKYQSDRSDLSDKSDPYFLKTASPEVAANTLICLINQASYLLGRQLKSLGQQFLKEGGFTERLYRTRSQMRNEGKKS</sequence>
<dbReference type="SUPFAM" id="SSF158446">
    <property type="entry name" value="IVS-encoded protein-like"/>
    <property type="match status" value="1"/>
</dbReference>
<accession>A0A1V6M0Q8</accession>
<dbReference type="InterPro" id="IPR036583">
    <property type="entry name" value="23S_rRNA_IVS_sf"/>
</dbReference>
<protein>
    <submittedName>
        <fullName evidence="1">Four helix bundle protein</fullName>
    </submittedName>
</protein>
<evidence type="ECO:0000313" key="2">
    <source>
        <dbReference type="Proteomes" id="UP000242219"/>
    </source>
</evidence>
<dbReference type="EMBL" id="MJUW02000065">
    <property type="protein sequence ID" value="OQD45991.1"/>
    <property type="molecule type" value="Genomic_DNA"/>
</dbReference>
<proteinExistence type="predicted"/>
<evidence type="ECO:0000313" key="1">
    <source>
        <dbReference type="EMBL" id="OQD45991.1"/>
    </source>
</evidence>
<gene>
    <name evidence="1" type="ORF">BIY37_05590</name>
</gene>
<organism evidence="1 2">
    <name type="scientific">Candidatus Brocadia sapporoensis</name>
    <dbReference type="NCBI Taxonomy" id="392547"/>
    <lineage>
        <taxon>Bacteria</taxon>
        <taxon>Pseudomonadati</taxon>
        <taxon>Planctomycetota</taxon>
        <taxon>Candidatus Brocadiia</taxon>
        <taxon>Candidatus Brocadiales</taxon>
        <taxon>Candidatus Brocadiaceae</taxon>
        <taxon>Candidatus Brocadia</taxon>
    </lineage>
</organism>
<name>A0A1V6M0Q8_9BACT</name>
<keyword evidence="2" id="KW-1185">Reference proteome</keyword>
<dbReference type="Gene3D" id="1.20.1440.60">
    <property type="entry name" value="23S rRNA-intervening sequence"/>
    <property type="match status" value="1"/>
</dbReference>
<dbReference type="NCBIfam" id="TIGR04258">
    <property type="entry name" value="4helix_suffix"/>
    <property type="match status" value="1"/>
</dbReference>
<comment type="caution">
    <text evidence="1">The sequence shown here is derived from an EMBL/GenBank/DDBJ whole genome shotgun (WGS) entry which is preliminary data.</text>
</comment>
<reference evidence="1 2" key="1">
    <citation type="journal article" date="2016" name="Genome Announc.">
        <title>Draft Genome Sequence of the Anaerobic Ammonium-Oxidizing Bacterium 'Candidatus Brocadia sp. 40'.</title>
        <authorList>
            <person name="Ali M."/>
            <person name="Haroon M.F."/>
            <person name="Narita Y."/>
            <person name="Zhang L."/>
            <person name="Rangel Shaw D."/>
            <person name="Okabe S."/>
            <person name="Saikaly P.E."/>
        </authorList>
    </citation>
    <scope>NUCLEOTIDE SEQUENCE [LARGE SCALE GENOMIC DNA]</scope>
    <source>
        <strain evidence="1 2">40</strain>
    </source>
</reference>
<dbReference type="AlphaFoldDB" id="A0A1V6M0Q8"/>
<dbReference type="InterPro" id="IPR026354">
    <property type="entry name" value="4helix_suffix_dom"/>
</dbReference>
<dbReference type="RefSeq" id="WP_070066840.1">
    <property type="nucleotide sequence ID" value="NZ_MJUW02000065.1"/>
</dbReference>